<dbReference type="GO" id="GO:0043565">
    <property type="term" value="F:sequence-specific DNA binding"/>
    <property type="evidence" value="ECO:0007669"/>
    <property type="project" value="InterPro"/>
</dbReference>
<dbReference type="PROSITE" id="PS00041">
    <property type="entry name" value="HTH_ARAC_FAMILY_1"/>
    <property type="match status" value="1"/>
</dbReference>
<dbReference type="GO" id="GO:0003700">
    <property type="term" value="F:DNA-binding transcription factor activity"/>
    <property type="evidence" value="ECO:0007669"/>
    <property type="project" value="InterPro"/>
</dbReference>
<dbReference type="PROSITE" id="PS01124">
    <property type="entry name" value="HTH_ARAC_FAMILY_2"/>
    <property type="match status" value="1"/>
</dbReference>
<dbReference type="Proteomes" id="UP000307943">
    <property type="component" value="Unassembled WGS sequence"/>
</dbReference>
<gene>
    <name evidence="8" type="ORF">FE784_05165</name>
</gene>
<proteinExistence type="inferred from homology"/>
<dbReference type="SMART" id="SM00342">
    <property type="entry name" value="HTH_ARAC"/>
    <property type="match status" value="1"/>
</dbReference>
<dbReference type="GO" id="GO:0030246">
    <property type="term" value="F:carbohydrate binding"/>
    <property type="evidence" value="ECO:0007669"/>
    <property type="project" value="InterPro"/>
</dbReference>
<feature type="region of interest" description="Disordered" evidence="6">
    <location>
        <begin position="690"/>
        <end position="709"/>
    </location>
</feature>
<dbReference type="Gene3D" id="3.20.20.80">
    <property type="entry name" value="Glycosidases"/>
    <property type="match status" value="2"/>
</dbReference>
<dbReference type="InterPro" id="IPR011013">
    <property type="entry name" value="Gal_mutarotase_sf_dom"/>
</dbReference>
<dbReference type="InterPro" id="IPR051816">
    <property type="entry name" value="Glycosyl_Hydrolase_31"/>
</dbReference>
<dbReference type="RefSeq" id="WP_139601060.1">
    <property type="nucleotide sequence ID" value="NZ_VDCQ01000005.1"/>
</dbReference>
<dbReference type="CDD" id="cd14752">
    <property type="entry name" value="GH31_N"/>
    <property type="match status" value="1"/>
</dbReference>
<dbReference type="SUPFAM" id="SSF51445">
    <property type="entry name" value="(Trans)glycosidases"/>
    <property type="match status" value="1"/>
</dbReference>
<name>A0A5C4TFL7_9BACL</name>
<dbReference type="Pfam" id="PF17137">
    <property type="entry name" value="DUF5110"/>
    <property type="match status" value="1"/>
</dbReference>
<dbReference type="InterPro" id="IPR033403">
    <property type="entry name" value="DUF5110"/>
</dbReference>
<evidence type="ECO:0000256" key="1">
    <source>
        <dbReference type="ARBA" id="ARBA00007806"/>
    </source>
</evidence>
<dbReference type="InterPro" id="IPR048395">
    <property type="entry name" value="Glyco_hydro_31_C"/>
</dbReference>
<dbReference type="Pfam" id="PF01055">
    <property type="entry name" value="Glyco_hydro_31_2nd"/>
    <property type="match status" value="1"/>
</dbReference>
<dbReference type="Gene3D" id="2.60.40.1180">
    <property type="entry name" value="Golgi alpha-mannosidase II"/>
    <property type="match status" value="2"/>
</dbReference>
<dbReference type="Gene3D" id="2.60.40.1760">
    <property type="entry name" value="glycosyl hydrolase (family 31)"/>
    <property type="match status" value="1"/>
</dbReference>
<dbReference type="PANTHER" id="PTHR43863">
    <property type="entry name" value="HYDROLASE, PUTATIVE (AFU_ORTHOLOGUE AFUA_1G03140)-RELATED"/>
    <property type="match status" value="1"/>
</dbReference>
<evidence type="ECO:0000256" key="4">
    <source>
        <dbReference type="ARBA" id="ARBA00023163"/>
    </source>
</evidence>
<dbReference type="GO" id="GO:0005975">
    <property type="term" value="P:carbohydrate metabolic process"/>
    <property type="evidence" value="ECO:0007669"/>
    <property type="project" value="InterPro"/>
</dbReference>
<dbReference type="PANTHER" id="PTHR43863:SF2">
    <property type="entry name" value="MALTASE-GLUCOAMYLASE"/>
    <property type="match status" value="1"/>
</dbReference>
<evidence type="ECO:0000256" key="2">
    <source>
        <dbReference type="ARBA" id="ARBA00023015"/>
    </source>
</evidence>
<evidence type="ECO:0000256" key="6">
    <source>
        <dbReference type="SAM" id="MobiDB-lite"/>
    </source>
</evidence>
<evidence type="ECO:0000259" key="7">
    <source>
        <dbReference type="PROSITE" id="PS01124"/>
    </source>
</evidence>
<keyword evidence="5" id="KW-0378">Hydrolase</keyword>
<dbReference type="InterPro" id="IPR018060">
    <property type="entry name" value="HTH_AraC"/>
</dbReference>
<reference evidence="8 9" key="1">
    <citation type="submission" date="2019-05" db="EMBL/GenBank/DDBJ databases">
        <title>We sequenced the genome of Paenibacillus hemerocallicola KCTC 33185 for further insight into its adaptation and study the phylogeny of Paenibacillus.</title>
        <authorList>
            <person name="Narsing Rao M.P."/>
        </authorList>
    </citation>
    <scope>NUCLEOTIDE SEQUENCE [LARGE SCALE GENOMIC DNA]</scope>
    <source>
        <strain evidence="8 9">KCTC 33185</strain>
    </source>
</reference>
<dbReference type="InterPro" id="IPR025887">
    <property type="entry name" value="Glyco_hydro_31_N_dom"/>
</dbReference>
<keyword evidence="5" id="KW-0326">Glycosidase</keyword>
<organism evidence="8 9">
    <name type="scientific">Paenibacillus hemerocallicola</name>
    <dbReference type="NCBI Taxonomy" id="1172614"/>
    <lineage>
        <taxon>Bacteria</taxon>
        <taxon>Bacillati</taxon>
        <taxon>Bacillota</taxon>
        <taxon>Bacilli</taxon>
        <taxon>Bacillales</taxon>
        <taxon>Paenibacillaceae</taxon>
        <taxon>Paenibacillus</taxon>
    </lineage>
</organism>
<dbReference type="InterPro" id="IPR009057">
    <property type="entry name" value="Homeodomain-like_sf"/>
</dbReference>
<dbReference type="InterPro" id="IPR017853">
    <property type="entry name" value="GH"/>
</dbReference>
<evidence type="ECO:0000256" key="3">
    <source>
        <dbReference type="ARBA" id="ARBA00023125"/>
    </source>
</evidence>
<feature type="domain" description="HTH araC/xylS-type" evidence="7">
    <location>
        <begin position="883"/>
        <end position="980"/>
    </location>
</feature>
<dbReference type="InterPro" id="IPR000322">
    <property type="entry name" value="Glyco_hydro_31_TIM"/>
</dbReference>
<dbReference type="Pfam" id="PF21365">
    <property type="entry name" value="Glyco_hydro_31_3rd"/>
    <property type="match status" value="1"/>
</dbReference>
<feature type="region of interest" description="Disordered" evidence="6">
    <location>
        <begin position="741"/>
        <end position="767"/>
    </location>
</feature>
<dbReference type="AlphaFoldDB" id="A0A5C4TFL7"/>
<dbReference type="Gene3D" id="1.10.10.60">
    <property type="entry name" value="Homeodomain-like"/>
    <property type="match status" value="2"/>
</dbReference>
<dbReference type="EMBL" id="VDCQ01000005">
    <property type="protein sequence ID" value="TNJ67347.1"/>
    <property type="molecule type" value="Genomic_DNA"/>
</dbReference>
<comment type="caution">
    <text evidence="8">The sequence shown here is derived from an EMBL/GenBank/DDBJ whole genome shotgun (WGS) entry which is preliminary data.</text>
</comment>
<evidence type="ECO:0000313" key="9">
    <source>
        <dbReference type="Proteomes" id="UP000307943"/>
    </source>
</evidence>
<evidence type="ECO:0000256" key="5">
    <source>
        <dbReference type="RuleBase" id="RU361185"/>
    </source>
</evidence>
<comment type="similarity">
    <text evidence="1 5">Belongs to the glycosyl hydrolase 31 family.</text>
</comment>
<dbReference type="OrthoDB" id="2481876at2"/>
<protein>
    <submittedName>
        <fullName evidence="8">Helix-turn-helix domain-containing protein</fullName>
    </submittedName>
</protein>
<dbReference type="Pfam" id="PF12833">
    <property type="entry name" value="HTH_18"/>
    <property type="match status" value="1"/>
</dbReference>
<dbReference type="InterPro" id="IPR018062">
    <property type="entry name" value="HTH_AraC-typ_CS"/>
</dbReference>
<keyword evidence="2" id="KW-0805">Transcription regulation</keyword>
<sequence>MSRQANGFLFELDQGGWMLINPVAPHTYRIRLNDTGLFPEPALVRYGVVGQPRDRVPYSTERDGNTISVHTEAAKLCVESTDGQFRWNDSDGNACVCTTEAPWSSASAGFGMRLALLEEEAIYGLGDVAPDRIDRRGQKADMWVAGTNFHSPVPFLMSSRGWAVLMNTSWKHSIDIGKESKDRILISGPEGELDFYLICGNGYEQLMNRYTDIAGKPRLLPMWAYGLHYFCSVESGGRQIVEDALKFRQEGIPCDLIGLSDGWTAAVPDGSGSGPGDTRRLVISSDPGSESSAFIDTLHRHGFKLSLLLSCDHDVTALEGRPADLPSSSSGGETEKAWFDQLLAFIDDGVDAFKVPSQNQTIPHPDRRYANGMSDNELHNLYPILLGKQMYEGYRAKTGKRPMIHAVVGYTGMQQFTATECGKYGLRSTAVISALNSGLSGHVHTAIHMHVDEPEGIHAGFLLPWAQNNSGRHFRHPCFLEEKQRGLFRLYARLRYRLLPYLYSTAHTASLTGMPIARAMPLAFPDDPNCRRLSSQYMLGAELLVAVFTNLVYLPKGVWIDYWTGDRFEGPAAIDYKVPEHAGGPLFVRAGAIIPMRPDMDFIGQTSAERIVLHVYPHGFNETVLREDDGVSFEYEDGRVSTTRIRCEAVGDRIEIRIWRRGGTYVGMPQHRGYEVIVHTDEKPAAVHLGGERSLEQTPSSARRNPLTGWKFDRTAGTLRLFAEEAPNDGEPLRIEIGYRSPEPEQSNVQKQDSAESLPLSGRGTDETRDDSVQWLHIALDTCVLAEVEAALTSWWNGKMNVSGSPSDHWRTHLLDGCLLLIRHAERRGWSFDDGFGSDIANPLSHADIRAPEQGFSLLLQLAGEVISAAKRTVESVRHPIIRETVALVQRELHKKLSLQEAADRGGIHPVYLSRLFKKEIGLPFSDYVLQQRMQRAKALLESGMKVYEAAAASGFQDASHFSRVYSHYWGQAPIHFRNKKE</sequence>
<keyword evidence="9" id="KW-1185">Reference proteome</keyword>
<keyword evidence="3" id="KW-0238">DNA-binding</keyword>
<dbReference type="InterPro" id="IPR013780">
    <property type="entry name" value="Glyco_hydro_b"/>
</dbReference>
<evidence type="ECO:0000313" key="8">
    <source>
        <dbReference type="EMBL" id="TNJ67347.1"/>
    </source>
</evidence>
<dbReference type="SUPFAM" id="SSF74650">
    <property type="entry name" value="Galactose mutarotase-like"/>
    <property type="match status" value="1"/>
</dbReference>
<dbReference type="SUPFAM" id="SSF51011">
    <property type="entry name" value="Glycosyl hydrolase domain"/>
    <property type="match status" value="1"/>
</dbReference>
<dbReference type="Pfam" id="PF13802">
    <property type="entry name" value="Gal_mutarotas_2"/>
    <property type="match status" value="1"/>
</dbReference>
<keyword evidence="4" id="KW-0804">Transcription</keyword>
<dbReference type="GO" id="GO:0004553">
    <property type="term" value="F:hydrolase activity, hydrolyzing O-glycosyl compounds"/>
    <property type="evidence" value="ECO:0007669"/>
    <property type="project" value="InterPro"/>
</dbReference>
<dbReference type="SUPFAM" id="SSF46689">
    <property type="entry name" value="Homeodomain-like"/>
    <property type="match status" value="2"/>
</dbReference>
<accession>A0A5C4TFL7</accession>